<keyword evidence="4 15" id="KW-0138">CF(0)</keyword>
<dbReference type="InterPro" id="IPR008386">
    <property type="entry name" value="ATP_synth_F0_esu_mt"/>
</dbReference>
<organism evidence="16 17">
    <name type="scientific">Aplysia californica</name>
    <name type="common">California sea hare</name>
    <dbReference type="NCBI Taxonomy" id="6500"/>
    <lineage>
        <taxon>Eukaryota</taxon>
        <taxon>Metazoa</taxon>
        <taxon>Spiralia</taxon>
        <taxon>Lophotrochozoa</taxon>
        <taxon>Mollusca</taxon>
        <taxon>Gastropoda</taxon>
        <taxon>Heterobranchia</taxon>
        <taxon>Euthyneura</taxon>
        <taxon>Tectipleura</taxon>
        <taxon>Aplysiida</taxon>
        <taxon>Aplysioidea</taxon>
        <taxon>Aplysiidae</taxon>
        <taxon>Aplysia</taxon>
    </lineage>
</organism>
<keyword evidence="10" id="KW-0472">Membrane</keyword>
<evidence type="ECO:0000313" key="17">
    <source>
        <dbReference type="RefSeq" id="XP_005111654.2"/>
    </source>
</evidence>
<evidence type="ECO:0000256" key="4">
    <source>
        <dbReference type="ARBA" id="ARBA00022547"/>
    </source>
</evidence>
<evidence type="ECO:0000256" key="15">
    <source>
        <dbReference type="RuleBase" id="RU367005"/>
    </source>
</evidence>
<dbReference type="GeneID" id="101855155"/>
<evidence type="ECO:0000256" key="5">
    <source>
        <dbReference type="ARBA" id="ARBA00022781"/>
    </source>
</evidence>
<evidence type="ECO:0000256" key="1">
    <source>
        <dbReference type="ARBA" id="ARBA00004273"/>
    </source>
</evidence>
<keyword evidence="8 15" id="KW-0406">Ion transport</keyword>
<evidence type="ECO:0000256" key="8">
    <source>
        <dbReference type="ARBA" id="ARBA00023065"/>
    </source>
</evidence>
<dbReference type="Pfam" id="PF05680">
    <property type="entry name" value="ATP-synt_E"/>
    <property type="match status" value="1"/>
</dbReference>
<dbReference type="RefSeq" id="XP_005111654.2">
    <property type="nucleotide sequence ID" value="XM_005111597.3"/>
</dbReference>
<evidence type="ECO:0000256" key="10">
    <source>
        <dbReference type="ARBA" id="ARBA00023136"/>
    </source>
</evidence>
<accession>A0ABM0K8X6</accession>
<reference evidence="17" key="1">
    <citation type="submission" date="2025-08" db="UniProtKB">
        <authorList>
            <consortium name="RefSeq"/>
        </authorList>
    </citation>
    <scope>IDENTIFICATION</scope>
</reference>
<evidence type="ECO:0000256" key="3">
    <source>
        <dbReference type="ARBA" id="ARBA00022448"/>
    </source>
</evidence>
<keyword evidence="7" id="KW-0007">Acetylation</keyword>
<evidence type="ECO:0000313" key="16">
    <source>
        <dbReference type="Proteomes" id="UP000694888"/>
    </source>
</evidence>
<name>A0ABM0K8X6_APLCA</name>
<keyword evidence="6 15" id="KW-0999">Mitochondrion inner membrane</keyword>
<keyword evidence="11 15" id="KW-0066">ATP synthesis</keyword>
<evidence type="ECO:0000256" key="12">
    <source>
        <dbReference type="ARBA" id="ARBA00057306"/>
    </source>
</evidence>
<evidence type="ECO:0000256" key="14">
    <source>
        <dbReference type="ARBA" id="ARBA00074682"/>
    </source>
</evidence>
<comment type="function">
    <text evidence="12 15">Subunit e, of the mitochondrial membrane ATP synthase complex (F(1)F(0) ATP synthase or Complex V) that produces ATP from ADP in the presence of a proton gradient across the membrane which is generated by electron transport complexes of the respiratory chain. ATP synthase complex consist of a soluble F(1) head domain - the catalytic core - and a membrane F(1) domain - the membrane proton channel. These two domains are linked by a central stalk rotating inside the F(1) region and a stationary peripheral stalk. During catalysis, ATP synthesis in the catalytic domain of F(1) is coupled via a rotary mechanism of the central stalk subunits to proton translocation. In vivo, can only synthesize ATP although its ATP hydrolase activity can be activated artificially in vitro. Part of the complex F(0) domain.</text>
</comment>
<gene>
    <name evidence="17" type="primary">LOC101855155</name>
</gene>
<evidence type="ECO:0000256" key="9">
    <source>
        <dbReference type="ARBA" id="ARBA00023128"/>
    </source>
</evidence>
<dbReference type="PANTHER" id="PTHR12427">
    <property type="entry name" value="ATP SYNTHASE E CHAIN, MITOCHONDRIAL"/>
    <property type="match status" value="1"/>
</dbReference>
<keyword evidence="9 15" id="KW-0496">Mitochondrion</keyword>
<comment type="subunit">
    <text evidence="15">F-type ATPases have 2 components, CF(1) - the catalytic core - and CF(0) - the membrane proton channel. CF(1) and CF(0) have multiple subunits.</text>
</comment>
<evidence type="ECO:0000256" key="11">
    <source>
        <dbReference type="ARBA" id="ARBA00023310"/>
    </source>
</evidence>
<evidence type="ECO:0000256" key="7">
    <source>
        <dbReference type="ARBA" id="ARBA00022990"/>
    </source>
</evidence>
<dbReference type="PANTHER" id="PTHR12427:SF1">
    <property type="entry name" value="ATP SYNTHASE SUBUNIT E, MITOCHONDRIAL"/>
    <property type="match status" value="1"/>
</dbReference>
<keyword evidence="3 15" id="KW-0813">Transport</keyword>
<comment type="subunit">
    <text evidence="13">Component of the ATP synthase complex composed at least of ATP5F1A/subunit alpha, ATP5F1B/subunit beta, ATP5MC1/subunit c (homooctomer), MT-ATP6/subunit a, MT-ATP8/subunit 8, ATP5ME/subunit e, ATP5MF/subunit f, ATP5MG/subunit g, ATP5MK/subunit k, ATP5MJ/subunit j, ATP5F1C/subunit gamma, ATP5F1D/subunit delta, ATP5F1E/subunit epsilon, ATP5PF/subunit F6, ATP5PB/subunit b, ATP5PD/subunit d, ATP5PO/subunit OSCP. ATP synthase complex consists of a soluble F(1) head domain (subunits alpha(3) and beta(3)) - the catalytic core - and a membrane F(0) domain - the membrane proton channel (subunits c, a, 8, e, f, g, k and j). These two domains are linked by a central stalk (subunits gamma, delta, and epsilon) rotating inside the F1 region and a stationary peripheral stalk (subunits F6, b, d, and OSCP).</text>
</comment>
<sequence length="83" mass="9404">MVSLPAAKQNISPLIRFARWSALLTGVAYGAWRYSYLAKREVGIQQHENEIKEKYKQRMAVVKVEKENAEMKALGQEAGVVPK</sequence>
<protein>
    <recommendedName>
        <fullName evidence="14 15">ATP synthase F(0) complex subunit e, mitochondrial</fullName>
    </recommendedName>
</protein>
<proteinExistence type="inferred from homology"/>
<dbReference type="Proteomes" id="UP000694888">
    <property type="component" value="Unplaced"/>
</dbReference>
<evidence type="ECO:0000256" key="13">
    <source>
        <dbReference type="ARBA" id="ARBA00064647"/>
    </source>
</evidence>
<comment type="similarity">
    <text evidence="2 15">Belongs to the ATPase e subunit family.</text>
</comment>
<evidence type="ECO:0000256" key="6">
    <source>
        <dbReference type="ARBA" id="ARBA00022792"/>
    </source>
</evidence>
<keyword evidence="16" id="KW-1185">Reference proteome</keyword>
<comment type="subcellular location">
    <subcellularLocation>
        <location evidence="1 15">Mitochondrion inner membrane</location>
    </subcellularLocation>
</comment>
<keyword evidence="5 15" id="KW-0375">Hydrogen ion transport</keyword>
<evidence type="ECO:0000256" key="2">
    <source>
        <dbReference type="ARBA" id="ARBA00007333"/>
    </source>
</evidence>